<evidence type="ECO:0000313" key="1">
    <source>
        <dbReference type="EMBL" id="MFG3817961.1"/>
    </source>
</evidence>
<gene>
    <name evidence="1" type="ORF">VPK24_09965</name>
</gene>
<name>A0ABW7C9X5_9CYAN</name>
<dbReference type="EMBL" id="JAZAQF010000059">
    <property type="protein sequence ID" value="MFG3817961.1"/>
    <property type="molecule type" value="Genomic_DNA"/>
</dbReference>
<accession>A0ABW7C9X5</accession>
<sequence>MEIQTTIESIAPITYDSDYYGWVQQQAELLRSGQFDQLDLENLLEEVESLGRSEKRALASQITRLYLHLLKWQFQPDRRSNSWVFSIRSARREIQQLLTDNPSLKPWLLSAIEQVYPQAREQAFVETKLPLKTFPIEPPFTWELALTMSIEYADQDTDQDQKLS</sequence>
<dbReference type="RefSeq" id="WP_393012712.1">
    <property type="nucleotide sequence ID" value="NZ_JAZAQF010000059.1"/>
</dbReference>
<dbReference type="Proteomes" id="UP001604335">
    <property type="component" value="Unassembled WGS sequence"/>
</dbReference>
<keyword evidence="2" id="KW-1185">Reference proteome</keyword>
<dbReference type="InterPro" id="IPR002636">
    <property type="entry name" value="DUF29"/>
</dbReference>
<dbReference type="Gene3D" id="1.20.1220.20">
    <property type="entry name" value="Uncharcterised protein PF01724"/>
    <property type="match status" value="1"/>
</dbReference>
<comment type="caution">
    <text evidence="1">The sequence shown here is derived from an EMBL/GenBank/DDBJ whole genome shotgun (WGS) entry which is preliminary data.</text>
</comment>
<dbReference type="PANTHER" id="PTHR34235">
    <property type="entry name" value="SLR1203 PROTEIN-RELATED"/>
    <property type="match status" value="1"/>
</dbReference>
<organism evidence="1 2">
    <name type="scientific">Limnothrix redekei LRLZ20PSL1</name>
    <dbReference type="NCBI Taxonomy" id="3112953"/>
    <lineage>
        <taxon>Bacteria</taxon>
        <taxon>Bacillati</taxon>
        <taxon>Cyanobacteriota</taxon>
        <taxon>Cyanophyceae</taxon>
        <taxon>Pseudanabaenales</taxon>
        <taxon>Pseudanabaenaceae</taxon>
        <taxon>Limnothrix</taxon>
    </lineage>
</organism>
<dbReference type="Pfam" id="PF01724">
    <property type="entry name" value="DUF29"/>
    <property type="match status" value="1"/>
</dbReference>
<reference evidence="2" key="1">
    <citation type="journal article" date="2024" name="Algal Res.">
        <title>Biochemical, toxicological and genomic investigation of a high-biomass producing Limnothrix strain isolated from Italian shallow drinking water reservoir.</title>
        <authorList>
            <person name="Simonazzi M."/>
            <person name="Shishido T.K."/>
            <person name="Delbaje E."/>
            <person name="Wahlsten M."/>
            <person name="Fewer D.P."/>
            <person name="Sivonen K."/>
            <person name="Pezzolesi L."/>
            <person name="Pistocchi R."/>
        </authorList>
    </citation>
    <scope>NUCLEOTIDE SEQUENCE [LARGE SCALE GENOMIC DNA]</scope>
    <source>
        <strain evidence="2">LRLZ20PSL1</strain>
    </source>
</reference>
<protein>
    <submittedName>
        <fullName evidence="1">DUF29 domain-containing protein</fullName>
    </submittedName>
</protein>
<evidence type="ECO:0000313" key="2">
    <source>
        <dbReference type="Proteomes" id="UP001604335"/>
    </source>
</evidence>
<proteinExistence type="predicted"/>